<dbReference type="EC" id="2.7.7.2" evidence="5"/>
<dbReference type="InterPro" id="IPR023468">
    <property type="entry name" value="Riboflavin_kinase"/>
</dbReference>
<keyword evidence="9 17" id="KW-0808">Transferase</keyword>
<keyword evidence="11" id="KW-0547">Nucleotide-binding</keyword>
<evidence type="ECO:0000313" key="17">
    <source>
        <dbReference type="EMBL" id="SFV90024.1"/>
    </source>
</evidence>
<dbReference type="SMART" id="SM00904">
    <property type="entry name" value="Flavokinase"/>
    <property type="match status" value="1"/>
</dbReference>
<evidence type="ECO:0000256" key="2">
    <source>
        <dbReference type="ARBA" id="ARBA00005201"/>
    </source>
</evidence>
<dbReference type="AlphaFoldDB" id="A0A1W1E7T8"/>
<reference evidence="17" key="1">
    <citation type="submission" date="2016-10" db="EMBL/GenBank/DDBJ databases">
        <authorList>
            <person name="de Groot N.N."/>
        </authorList>
    </citation>
    <scope>NUCLEOTIDE SEQUENCE</scope>
</reference>
<evidence type="ECO:0000256" key="5">
    <source>
        <dbReference type="ARBA" id="ARBA00012393"/>
    </source>
</evidence>
<keyword evidence="14" id="KW-0067">ATP-binding</keyword>
<dbReference type="InterPro" id="IPR015865">
    <property type="entry name" value="Riboflavin_kinase_bac/euk"/>
</dbReference>
<evidence type="ECO:0000256" key="4">
    <source>
        <dbReference type="ARBA" id="ARBA00012105"/>
    </source>
</evidence>
<protein>
    <recommendedName>
        <fullName evidence="6">Bifunctional riboflavin kinase/FMN adenylyltransferase</fullName>
        <ecNumber evidence="4">2.7.1.26</ecNumber>
        <ecNumber evidence="5">2.7.7.2</ecNumber>
    </recommendedName>
</protein>
<evidence type="ECO:0000256" key="14">
    <source>
        <dbReference type="ARBA" id="ARBA00022840"/>
    </source>
</evidence>
<dbReference type="Pfam" id="PF06574">
    <property type="entry name" value="FAD_syn"/>
    <property type="match status" value="1"/>
</dbReference>
<evidence type="ECO:0000256" key="11">
    <source>
        <dbReference type="ARBA" id="ARBA00022741"/>
    </source>
</evidence>
<dbReference type="SUPFAM" id="SSF52374">
    <property type="entry name" value="Nucleotidylyl transferase"/>
    <property type="match status" value="1"/>
</dbReference>
<keyword evidence="15" id="KW-0511">Multifunctional enzyme</keyword>
<dbReference type="NCBIfam" id="NF004162">
    <property type="entry name" value="PRK05627.1-5"/>
    <property type="match status" value="1"/>
</dbReference>
<dbReference type="UniPathway" id="UPA00276">
    <property type="reaction ID" value="UER00406"/>
</dbReference>
<evidence type="ECO:0000259" key="16">
    <source>
        <dbReference type="SMART" id="SM00904"/>
    </source>
</evidence>
<dbReference type="GO" id="GO:0009398">
    <property type="term" value="P:FMN biosynthetic process"/>
    <property type="evidence" value="ECO:0007669"/>
    <property type="project" value="UniProtKB-UniPathway"/>
</dbReference>
<dbReference type="InterPro" id="IPR023465">
    <property type="entry name" value="Riboflavin_kinase_dom_sf"/>
</dbReference>
<accession>A0A1W1E7T8</accession>
<evidence type="ECO:0000256" key="13">
    <source>
        <dbReference type="ARBA" id="ARBA00022827"/>
    </source>
</evidence>
<evidence type="ECO:0000256" key="6">
    <source>
        <dbReference type="ARBA" id="ARBA00018483"/>
    </source>
</evidence>
<dbReference type="UniPathway" id="UPA00277">
    <property type="reaction ID" value="UER00407"/>
</dbReference>
<dbReference type="GO" id="GO:0005524">
    <property type="term" value="F:ATP binding"/>
    <property type="evidence" value="ECO:0007669"/>
    <property type="project" value="UniProtKB-KW"/>
</dbReference>
<dbReference type="Pfam" id="PF01687">
    <property type="entry name" value="Flavokinase"/>
    <property type="match status" value="1"/>
</dbReference>
<dbReference type="EC" id="2.7.1.26" evidence="4"/>
<dbReference type="GO" id="GO:0009231">
    <property type="term" value="P:riboflavin biosynthetic process"/>
    <property type="evidence" value="ECO:0007669"/>
    <property type="project" value="InterPro"/>
</dbReference>
<dbReference type="EMBL" id="FPIB01000007">
    <property type="protein sequence ID" value="SFV90024.1"/>
    <property type="molecule type" value="Genomic_DNA"/>
</dbReference>
<comment type="similarity">
    <text evidence="3">Belongs to the RibF family.</text>
</comment>
<name>A0A1W1E7T8_9ZZZZ</name>
<dbReference type="GO" id="GO:0003919">
    <property type="term" value="F:FMN adenylyltransferase activity"/>
    <property type="evidence" value="ECO:0007669"/>
    <property type="project" value="UniProtKB-EC"/>
</dbReference>
<gene>
    <name evidence="17" type="ORF">MNB_SV-4-1204</name>
</gene>
<comment type="pathway">
    <text evidence="2">Cofactor biosynthesis; FMN biosynthesis; FMN from riboflavin (ATP route): step 1/1.</text>
</comment>
<evidence type="ECO:0000256" key="1">
    <source>
        <dbReference type="ARBA" id="ARBA00004726"/>
    </source>
</evidence>
<keyword evidence="13" id="KW-0274">FAD</keyword>
<dbReference type="GO" id="GO:0008531">
    <property type="term" value="F:riboflavin kinase activity"/>
    <property type="evidence" value="ECO:0007669"/>
    <property type="project" value="UniProtKB-EC"/>
</dbReference>
<sequence length="272" mass="30671">MGYYTNTIHSIAIGSFDGMHIAHQALIKKAEAVVIIERNSGYLTPGYKRSLYTEKPCYFYHFDKIRHLSPKAFVERLEQDFPLLEKIIVGYDFAFGKAKVGNVKVLRELFKGEVEVVDEIKIEGISVHSRVIKTFLKEGNIAKVNLLLGRYYSIDAEVIRGQGIGSKKLVPTLNLRVHSYQLPSEGVYATCTKIGKREYDSVSFVGHRLSTDSAFAVETHLIDQTVTYNSGTVTLFFVGFLRTNKTFTSFEKLKMQIENDIADAKAVLKGRV</sequence>
<keyword evidence="12 17" id="KW-0418">Kinase</keyword>
<keyword evidence="10 17" id="KW-0548">Nucleotidyltransferase</keyword>
<dbReference type="Gene3D" id="3.40.50.620">
    <property type="entry name" value="HUPs"/>
    <property type="match status" value="2"/>
</dbReference>
<evidence type="ECO:0000256" key="3">
    <source>
        <dbReference type="ARBA" id="ARBA00010214"/>
    </source>
</evidence>
<dbReference type="Gene3D" id="2.40.30.30">
    <property type="entry name" value="Riboflavin kinase-like"/>
    <property type="match status" value="1"/>
</dbReference>
<keyword evidence="7" id="KW-0285">Flavoprotein</keyword>
<proteinExistence type="inferred from homology"/>
<dbReference type="PANTHER" id="PTHR22749:SF6">
    <property type="entry name" value="RIBOFLAVIN KINASE"/>
    <property type="match status" value="1"/>
</dbReference>
<dbReference type="SUPFAM" id="SSF82114">
    <property type="entry name" value="Riboflavin kinase-like"/>
    <property type="match status" value="1"/>
</dbReference>
<evidence type="ECO:0000256" key="7">
    <source>
        <dbReference type="ARBA" id="ARBA00022630"/>
    </source>
</evidence>
<dbReference type="InterPro" id="IPR015864">
    <property type="entry name" value="FAD_synthase"/>
</dbReference>
<dbReference type="InterPro" id="IPR014729">
    <property type="entry name" value="Rossmann-like_a/b/a_fold"/>
</dbReference>
<dbReference type="InterPro" id="IPR002606">
    <property type="entry name" value="Riboflavin_kinase_bac"/>
</dbReference>
<evidence type="ECO:0000256" key="8">
    <source>
        <dbReference type="ARBA" id="ARBA00022643"/>
    </source>
</evidence>
<dbReference type="PIRSF" id="PIRSF004491">
    <property type="entry name" value="FAD_Synth"/>
    <property type="match status" value="1"/>
</dbReference>
<keyword evidence="8" id="KW-0288">FMN</keyword>
<evidence type="ECO:0000256" key="15">
    <source>
        <dbReference type="ARBA" id="ARBA00023268"/>
    </source>
</evidence>
<feature type="domain" description="Riboflavin kinase" evidence="16">
    <location>
        <begin position="147"/>
        <end position="269"/>
    </location>
</feature>
<dbReference type="GO" id="GO:0006747">
    <property type="term" value="P:FAD biosynthetic process"/>
    <property type="evidence" value="ECO:0007669"/>
    <property type="project" value="UniProtKB-UniPathway"/>
</dbReference>
<comment type="pathway">
    <text evidence="1">Cofactor biosynthesis; FAD biosynthesis; FAD from FMN: step 1/1.</text>
</comment>
<evidence type="ECO:0000256" key="9">
    <source>
        <dbReference type="ARBA" id="ARBA00022679"/>
    </source>
</evidence>
<dbReference type="PANTHER" id="PTHR22749">
    <property type="entry name" value="RIBOFLAVIN KINASE/FMN ADENYLYLTRANSFERASE"/>
    <property type="match status" value="1"/>
</dbReference>
<organism evidence="17">
    <name type="scientific">hydrothermal vent metagenome</name>
    <dbReference type="NCBI Taxonomy" id="652676"/>
    <lineage>
        <taxon>unclassified sequences</taxon>
        <taxon>metagenomes</taxon>
        <taxon>ecological metagenomes</taxon>
    </lineage>
</organism>
<evidence type="ECO:0000256" key="12">
    <source>
        <dbReference type="ARBA" id="ARBA00022777"/>
    </source>
</evidence>
<evidence type="ECO:0000256" key="10">
    <source>
        <dbReference type="ARBA" id="ARBA00022695"/>
    </source>
</evidence>